<dbReference type="Pfam" id="PF00282">
    <property type="entry name" value="Pyridoxal_deC"/>
    <property type="match status" value="5"/>
</dbReference>
<dbReference type="InterPro" id="IPR015422">
    <property type="entry name" value="PyrdxlP-dep_Trfase_small"/>
</dbReference>
<name>A0AAV7GFV2_DENCH</name>
<comment type="cofactor">
    <cofactor evidence="1">
        <name>pyridoxal 5'-phosphate</name>
        <dbReference type="ChEBI" id="CHEBI:597326"/>
    </cofactor>
</comment>
<keyword evidence="3" id="KW-0210">Decarboxylase</keyword>
<organism evidence="6 7">
    <name type="scientific">Dendrobium chrysotoxum</name>
    <name type="common">Orchid</name>
    <dbReference type="NCBI Taxonomy" id="161865"/>
    <lineage>
        <taxon>Eukaryota</taxon>
        <taxon>Viridiplantae</taxon>
        <taxon>Streptophyta</taxon>
        <taxon>Embryophyta</taxon>
        <taxon>Tracheophyta</taxon>
        <taxon>Spermatophyta</taxon>
        <taxon>Magnoliopsida</taxon>
        <taxon>Liliopsida</taxon>
        <taxon>Asparagales</taxon>
        <taxon>Orchidaceae</taxon>
        <taxon>Epidendroideae</taxon>
        <taxon>Malaxideae</taxon>
        <taxon>Dendrobiinae</taxon>
        <taxon>Dendrobium</taxon>
    </lineage>
</organism>
<proteinExistence type="inferred from homology"/>
<dbReference type="GO" id="GO:0005737">
    <property type="term" value="C:cytoplasm"/>
    <property type="evidence" value="ECO:0007669"/>
    <property type="project" value="TreeGrafter"/>
</dbReference>
<dbReference type="InterPro" id="IPR015421">
    <property type="entry name" value="PyrdxlP-dep_Trfase_major"/>
</dbReference>
<dbReference type="InterPro" id="IPR015424">
    <property type="entry name" value="PyrdxlP-dep_Trfase"/>
</dbReference>
<sequence length="2062" mass="228821">MHRSNADNKNTSKPLSSFYFLQTQDAMGSLPTEPFQPLDPDLFSKESKAVVDFIADYYRDIEHFPVRSQVKSGYLRNLIPDTPPLFPSPITTILHDIKTDIFPGLTHWQSPNFYAYYQANASTAGFAGEMLCSGLNVVGFSWIASPAATELETIVMDWMANMLKLPPTFLSGGLGGGVIHGSTCEAVVCTLAAARDNALSQSNGEGITKLTVYASDQTHFTFQKAAKLVGIPARNFRVISTSAETGYALTAESVRAAMDADVVAGMVPLYLCGTVGTTAVGAVDPLREIGEVAREFGVWFHVDAACAGSAAICPEFRRYFDGLEMADSFSMNPHKWLLANMDCCCLWVRCTTKLIESLSTKPEILRNTATEAGNVIDYKDWQIALSRRFRAMKLWVVIRRFGHANLMEHVRSDVDMAKHFEKLVAEDESQDAMGSLPTEPFQPLDPDLFSKESKAVVDFIADYYRDIEHFPVRSQVKPDYLRNLIPDTPPLFPSPITTILHDIKTDIFPGLTHWQSPNFYAYYQANASTAGFAGEMLCSGLNVVGFSWIASPAATELETIVMDWMANMLKLPPTFLSGGLGGGVIHGSTCEAVVCTLAAARDNALSQSNGEGITKLTVYASDQTHFTFQKAAKLVGIPARNFRVISTSAETGYALTAESVRAAMDADVVARMVPLYLCGTVGTTAVGAVDPLRDIGEVAREFGVWFHVDAACAGSAAICPEFRRYFDGLEMADSFSMNPHKWLLANMDCCCLWVRCTTKLIESLSTKPEILRNTATEAGNVIDYKDWQIALSRRFDLVVPRRLTLVCFKLRVDKNEGKKCREMNKKLLDSVNGSGKAFMTHAIVGGEFVLRFAVGGTLTEKKHVEATWKLVQEKASELLMTCWKFRAMKLWVVIRRFGHANLMEHVRSDVDMAKHFEKLVAEDERFDLVVPRRLTLVCFKLRVDKNEGKKCMEMNKKLLDSVNGSGKAFMTHAIVGGEFVLRFAVGGTLTEKKHVEATWKLVQEKASELLMTCWNNANNKNTSKPLSSFYFLQTQDAMGSLPTEPFQPLDPDLFSKESKAVVDFIADYYRDIEHFPVRSQVKPGYLRNLIPDTPPLFPSPITTILHDIKTDIFPGLTHWQSPNFYAYYQANASTAGFAGEMLCSGLNVVGFSWIASPAATELETIVMDWIANMLKLPPTFLSGGLGGGVIHGSTCEAVVCTLAAARDNALSQSNGEGITKLTVYASDQTHFTFQKAAKLVGIPARNFRVISTSAGTGYALTAENVRAAMDADVVAGMVPLYLCGTVGTTAVGAVDPLREIGEVAREFGVWFHVDAACAGSAAICPEFRRYFDGLEMADSFSMNPHKWLLANMDCCCLWVRCTTKLIESLSTKPEILRNTATEAGNVIDYKDWQIALSRRFRAMKLWVVIRRFGHANLMEHVRSDVDMAKHFEKLVAEDERFDLVVPRRLTLVCFKLRVDKNEGKKCREMNKKLLDSVNGSGKAFMTHAIIGGEFVLRFAVGGTLTEKKHVEATWKLVQEKANAMGSLPTEPFQPLDPDLFSKESKAVVDFIADYYRDIEHFPVRSQLKPGYLRNLIPDTPPLFPSPITTILHDIKTDIFPGLTHWQSPNFYAYYQANASTAGFAGEMLCSGLNVVGFSWIASPAATELETIVMDWMANMLKLPPTFLSGGLGGGVIHGSTCEAVVCTLAAARDNALSQSNGEGITKLTVYASDQTHFTFQKAAKLVGIPARNFRVISTSAETGYALTAESVRAAMDADVVAGMVPLYLCGTVGTTAVGAVDPLREIGEVAREFGVWFHVDAACAGSAAICPEFRRYFDGLEMADSFSMNPHKWLLANMDCCCLWLRCTTKLIDSLSTKPEILRNTATEAGNVIDYKDWQIALSRRFRAMKLWVVIRRFGHANLMEHVRSDVDMAKHFEKLVAEDERFDLVVPRRLTLVCFKLRVDKNEGKKCREMNKKLLDSVNGSGKAFMTHAIVGGEFVLRFAVGGTLTEKQHVEATWKLVQEKLQYLEIHQFSFLLDFEHYDCYDFSIYVNVNFILRDNYYIPYVEIEYKNKLFLFSNL</sequence>
<dbReference type="GO" id="GO:0030170">
    <property type="term" value="F:pyridoxal phosphate binding"/>
    <property type="evidence" value="ECO:0007669"/>
    <property type="project" value="InterPro"/>
</dbReference>
<dbReference type="PANTHER" id="PTHR11999">
    <property type="entry name" value="GROUP II PYRIDOXAL-5-PHOSPHATE DECARBOXYLASE"/>
    <property type="match status" value="1"/>
</dbReference>
<dbReference type="GO" id="GO:0016831">
    <property type="term" value="F:carboxy-lyase activity"/>
    <property type="evidence" value="ECO:0007669"/>
    <property type="project" value="UniProtKB-KW"/>
</dbReference>
<dbReference type="InterPro" id="IPR021115">
    <property type="entry name" value="Pyridoxal-P_BS"/>
</dbReference>
<dbReference type="Gene3D" id="1.20.1340.10">
    <property type="entry name" value="dopa decarboxylase, N-terminal domain"/>
    <property type="match status" value="4"/>
</dbReference>
<dbReference type="EMBL" id="JAGFBR010000015">
    <property type="protein sequence ID" value="KAH0454603.1"/>
    <property type="molecule type" value="Genomic_DNA"/>
</dbReference>
<evidence type="ECO:0008006" key="8">
    <source>
        <dbReference type="Google" id="ProtNLM"/>
    </source>
</evidence>
<dbReference type="PROSITE" id="PS00392">
    <property type="entry name" value="DDC_GAD_HDC_YDC"/>
    <property type="match status" value="4"/>
</dbReference>
<dbReference type="Gene3D" id="3.40.640.10">
    <property type="entry name" value="Type I PLP-dependent aspartate aminotransferase-like (Major domain)"/>
    <property type="match status" value="4"/>
</dbReference>
<comment type="caution">
    <text evidence="6">The sequence shown here is derived from an EMBL/GenBank/DDBJ whole genome shotgun (WGS) entry which is preliminary data.</text>
</comment>
<reference evidence="6 7" key="1">
    <citation type="journal article" date="2021" name="Hortic Res">
        <title>Chromosome-scale assembly of the Dendrobium chrysotoxum genome enhances the understanding of orchid evolution.</title>
        <authorList>
            <person name="Zhang Y."/>
            <person name="Zhang G.Q."/>
            <person name="Zhang D."/>
            <person name="Liu X.D."/>
            <person name="Xu X.Y."/>
            <person name="Sun W.H."/>
            <person name="Yu X."/>
            <person name="Zhu X."/>
            <person name="Wang Z.W."/>
            <person name="Zhao X."/>
            <person name="Zhong W.Y."/>
            <person name="Chen H."/>
            <person name="Yin W.L."/>
            <person name="Huang T."/>
            <person name="Niu S.C."/>
            <person name="Liu Z.J."/>
        </authorList>
    </citation>
    <scope>NUCLEOTIDE SEQUENCE [LARGE SCALE GENOMIC DNA]</scope>
    <source>
        <strain evidence="6">Lindl</strain>
    </source>
</reference>
<dbReference type="Proteomes" id="UP000775213">
    <property type="component" value="Unassembled WGS sequence"/>
</dbReference>
<dbReference type="GO" id="GO:0019752">
    <property type="term" value="P:carboxylic acid metabolic process"/>
    <property type="evidence" value="ECO:0007669"/>
    <property type="project" value="InterPro"/>
</dbReference>
<evidence type="ECO:0000256" key="1">
    <source>
        <dbReference type="ARBA" id="ARBA00001933"/>
    </source>
</evidence>
<dbReference type="Gene3D" id="3.90.1150.10">
    <property type="entry name" value="Aspartate Aminotransferase, domain 1"/>
    <property type="match status" value="4"/>
</dbReference>
<evidence type="ECO:0000256" key="5">
    <source>
        <dbReference type="ARBA" id="ARBA00023239"/>
    </source>
</evidence>
<keyword evidence="5" id="KW-0456">Lyase</keyword>
<evidence type="ECO:0000313" key="6">
    <source>
        <dbReference type="EMBL" id="KAH0454603.1"/>
    </source>
</evidence>
<gene>
    <name evidence="6" type="ORF">IEQ34_016527</name>
</gene>
<evidence type="ECO:0000313" key="7">
    <source>
        <dbReference type="Proteomes" id="UP000775213"/>
    </source>
</evidence>
<accession>A0AAV7GFV2</accession>
<dbReference type="PRINTS" id="PR00800">
    <property type="entry name" value="YHDCRBOXLASE"/>
</dbReference>
<evidence type="ECO:0000256" key="4">
    <source>
        <dbReference type="ARBA" id="ARBA00022898"/>
    </source>
</evidence>
<dbReference type="InterPro" id="IPR010977">
    <property type="entry name" value="Aromatic_deC"/>
</dbReference>
<dbReference type="SUPFAM" id="SSF53383">
    <property type="entry name" value="PLP-dependent transferases"/>
    <property type="match status" value="5"/>
</dbReference>
<evidence type="ECO:0000256" key="2">
    <source>
        <dbReference type="ARBA" id="ARBA00009533"/>
    </source>
</evidence>
<dbReference type="PANTHER" id="PTHR11999:SF169">
    <property type="entry name" value="TYROSINE DECARBOXYLASE 1-LIKE"/>
    <property type="match status" value="1"/>
</dbReference>
<evidence type="ECO:0000256" key="3">
    <source>
        <dbReference type="ARBA" id="ARBA00022793"/>
    </source>
</evidence>
<dbReference type="GO" id="GO:0006520">
    <property type="term" value="P:amino acid metabolic process"/>
    <property type="evidence" value="ECO:0007669"/>
    <property type="project" value="InterPro"/>
</dbReference>
<comment type="similarity">
    <text evidence="2">Belongs to the group II decarboxylase family.</text>
</comment>
<protein>
    <recommendedName>
        <fullName evidence="8">Tyrosine decarboxylase</fullName>
    </recommendedName>
</protein>
<dbReference type="InterPro" id="IPR002129">
    <property type="entry name" value="PyrdxlP-dep_de-COase"/>
</dbReference>
<keyword evidence="7" id="KW-1185">Reference proteome</keyword>
<keyword evidence="4" id="KW-0663">Pyridoxal phosphate</keyword>